<reference evidence="2 3" key="1">
    <citation type="submission" date="2018-01" db="EMBL/GenBank/DDBJ databases">
        <title>The draft genome sequence of Cohaesibacter sp. H1304.</title>
        <authorList>
            <person name="Wang N.-N."/>
            <person name="Du Z.-J."/>
        </authorList>
    </citation>
    <scope>NUCLEOTIDE SEQUENCE [LARGE SCALE GENOMIC DNA]</scope>
    <source>
        <strain evidence="2 3">H1304</strain>
    </source>
</reference>
<evidence type="ECO:0000313" key="2">
    <source>
        <dbReference type="EMBL" id="PLW74855.1"/>
    </source>
</evidence>
<comment type="caution">
    <text evidence="2">The sequence shown here is derived from an EMBL/GenBank/DDBJ whole genome shotgun (WGS) entry which is preliminary data.</text>
</comment>
<keyword evidence="3" id="KW-1185">Reference proteome</keyword>
<dbReference type="InterPro" id="IPR009560">
    <property type="entry name" value="DUF1176"/>
</dbReference>
<dbReference type="EMBL" id="PKUQ01000055">
    <property type="protein sequence ID" value="PLW74855.1"/>
    <property type="molecule type" value="Genomic_DNA"/>
</dbReference>
<dbReference type="RefSeq" id="WP_101535753.1">
    <property type="nucleotide sequence ID" value="NZ_PKUQ01000055.1"/>
</dbReference>
<dbReference type="AlphaFoldDB" id="A0A2N5XK32"/>
<feature type="signal peptide" evidence="1">
    <location>
        <begin position="1"/>
        <end position="32"/>
    </location>
</feature>
<accession>A0A2N5XK32</accession>
<gene>
    <name evidence="2" type="ORF">C0081_21275</name>
</gene>
<protein>
    <submittedName>
        <fullName evidence="2">DUF1176 domain-containing protein</fullName>
    </submittedName>
</protein>
<evidence type="ECO:0000313" key="3">
    <source>
        <dbReference type="Proteomes" id="UP000234881"/>
    </source>
</evidence>
<dbReference type="Pfam" id="PF06674">
    <property type="entry name" value="DUF1176"/>
    <property type="match status" value="1"/>
</dbReference>
<evidence type="ECO:0000256" key="1">
    <source>
        <dbReference type="SAM" id="SignalP"/>
    </source>
</evidence>
<feature type="chain" id="PRO_5014685285" evidence="1">
    <location>
        <begin position="33"/>
        <end position="362"/>
    </location>
</feature>
<proteinExistence type="predicted"/>
<name>A0A2N5XK32_9HYPH</name>
<organism evidence="2 3">
    <name type="scientific">Cohaesibacter celericrescens</name>
    <dbReference type="NCBI Taxonomy" id="2067669"/>
    <lineage>
        <taxon>Bacteria</taxon>
        <taxon>Pseudomonadati</taxon>
        <taxon>Pseudomonadota</taxon>
        <taxon>Alphaproteobacteria</taxon>
        <taxon>Hyphomicrobiales</taxon>
        <taxon>Cohaesibacteraceae</taxon>
    </lineage>
</organism>
<sequence>MRRPLLTATLSFCPSLLSALLFLFSLSLPLHASAYKEVKDVNVWCDTSMRCTLSLSPKTFDGVTSLSLLRANKLNNALSLKFTSQVAIEDGTRFFLSIDGKDSLSLIADATSIQDNGRDYVETNPDVIDWVVTGMKSGATISVKQSGGGQSVTSIFSLSGSVAGMIFMDEYQDLLNTPYALQVKGSKAASQRLAISAVDNREQVPAVIWDKWFRDENAVCHFYNNSERLGFGDGFRFSLRAGDLYGLPCGSPGAYNQIYIFFHVPLDESQSIQMVPFILDGNDTAEDNGPDIWNIDFNASTYRLNSFFKGRGLGDCGTLSRWDLHEEGQNVFFEAVEIREKGECDGDYAGGPNNWPISWPVR</sequence>
<dbReference type="OrthoDB" id="330924at2"/>
<keyword evidence="1" id="KW-0732">Signal</keyword>
<dbReference type="Proteomes" id="UP000234881">
    <property type="component" value="Unassembled WGS sequence"/>
</dbReference>